<organism evidence="1">
    <name type="scientific">bioreactor metagenome</name>
    <dbReference type="NCBI Taxonomy" id="1076179"/>
    <lineage>
        <taxon>unclassified sequences</taxon>
        <taxon>metagenomes</taxon>
        <taxon>ecological metagenomes</taxon>
    </lineage>
</organism>
<reference evidence="1" key="1">
    <citation type="submission" date="2019-08" db="EMBL/GenBank/DDBJ databases">
        <authorList>
            <person name="Kucharzyk K."/>
            <person name="Murdoch R.W."/>
            <person name="Higgins S."/>
            <person name="Loffler F."/>
        </authorList>
    </citation>
    <scope>NUCLEOTIDE SEQUENCE</scope>
</reference>
<name>A0A645HJS5_9ZZZZ</name>
<proteinExistence type="predicted"/>
<sequence>MVDPLAEIYGPLDEVGLRCDKCSVEEAEHCMASLVEKRIVPRDLGISERETLSSNKRSGLRPLDRGIIEALKGVAFGDRCVLVIPCERCSFMNRHNIVMID</sequence>
<gene>
    <name evidence="1" type="ORF">SDC9_183903</name>
</gene>
<protein>
    <submittedName>
        <fullName evidence="1">Uncharacterized protein</fullName>
    </submittedName>
</protein>
<evidence type="ECO:0000313" key="1">
    <source>
        <dbReference type="EMBL" id="MPN36394.1"/>
    </source>
</evidence>
<dbReference type="AlphaFoldDB" id="A0A645HJS5"/>
<dbReference type="EMBL" id="VSSQ01090505">
    <property type="protein sequence ID" value="MPN36394.1"/>
    <property type="molecule type" value="Genomic_DNA"/>
</dbReference>
<comment type="caution">
    <text evidence="1">The sequence shown here is derived from an EMBL/GenBank/DDBJ whole genome shotgun (WGS) entry which is preliminary data.</text>
</comment>
<accession>A0A645HJS5</accession>